<organism evidence="2 3">
    <name type="scientific">Allacma fusca</name>
    <dbReference type="NCBI Taxonomy" id="39272"/>
    <lineage>
        <taxon>Eukaryota</taxon>
        <taxon>Metazoa</taxon>
        <taxon>Ecdysozoa</taxon>
        <taxon>Arthropoda</taxon>
        <taxon>Hexapoda</taxon>
        <taxon>Collembola</taxon>
        <taxon>Symphypleona</taxon>
        <taxon>Sminthuridae</taxon>
        <taxon>Allacma</taxon>
    </lineage>
</organism>
<dbReference type="Proteomes" id="UP000708208">
    <property type="component" value="Unassembled WGS sequence"/>
</dbReference>
<dbReference type="EMBL" id="CAJVCH010555187">
    <property type="protein sequence ID" value="CAG7830298.1"/>
    <property type="molecule type" value="Genomic_DNA"/>
</dbReference>
<dbReference type="AlphaFoldDB" id="A0A8J2L7Z4"/>
<reference evidence="2" key="1">
    <citation type="submission" date="2021-06" db="EMBL/GenBank/DDBJ databases">
        <authorList>
            <person name="Hodson N. C."/>
            <person name="Mongue J. A."/>
            <person name="Jaron S. K."/>
        </authorList>
    </citation>
    <scope>NUCLEOTIDE SEQUENCE</scope>
</reference>
<protein>
    <submittedName>
        <fullName evidence="2">Uncharacterized protein</fullName>
    </submittedName>
</protein>
<evidence type="ECO:0000313" key="2">
    <source>
        <dbReference type="EMBL" id="CAG7830298.1"/>
    </source>
</evidence>
<name>A0A8J2L7Z4_9HEXA</name>
<feature type="region of interest" description="Disordered" evidence="1">
    <location>
        <begin position="1"/>
        <end position="24"/>
    </location>
</feature>
<accession>A0A8J2L7Z4</accession>
<evidence type="ECO:0000256" key="1">
    <source>
        <dbReference type="SAM" id="MobiDB-lite"/>
    </source>
</evidence>
<keyword evidence="3" id="KW-1185">Reference proteome</keyword>
<gene>
    <name evidence="2" type="ORF">AFUS01_LOCUS40110</name>
</gene>
<sequence length="68" mass="7783">MNHCALGSTEVGNCGPSGNKEHPHGKPFFHLTKVLLNRDRYCSYCGKQVKEEWKFCRDPKCQRSTTPE</sequence>
<proteinExistence type="predicted"/>
<comment type="caution">
    <text evidence="2">The sequence shown here is derived from an EMBL/GenBank/DDBJ whole genome shotgun (WGS) entry which is preliminary data.</text>
</comment>
<evidence type="ECO:0000313" key="3">
    <source>
        <dbReference type="Proteomes" id="UP000708208"/>
    </source>
</evidence>